<feature type="transmembrane region" description="Helical" evidence="6">
    <location>
        <begin position="52"/>
        <end position="73"/>
    </location>
</feature>
<name>A0A2M8KJ04_9BACT</name>
<feature type="transmembrane region" description="Helical" evidence="6">
    <location>
        <begin position="141"/>
        <end position="157"/>
    </location>
</feature>
<evidence type="ECO:0000313" key="9">
    <source>
        <dbReference type="Proteomes" id="UP000231086"/>
    </source>
</evidence>
<evidence type="ECO:0000256" key="2">
    <source>
        <dbReference type="ARBA" id="ARBA00022475"/>
    </source>
</evidence>
<evidence type="ECO:0000256" key="5">
    <source>
        <dbReference type="ARBA" id="ARBA00023136"/>
    </source>
</evidence>
<sequence>MTGAERKLWQTINKSMNNRTKTGIKLALLTALISGLANFLNKEVLISGVDAVSLTLVKNTLVGLGFLAILFVSFKKLPKIKLKEIWKLLTVALVGGSISFLLFFKGLSLASATTGSLIHKSLFLWVALLAFIFLGEKFKKYQLAALGLLALGLVLLSKITNFSFGRGELMMLIATLLWSLEVIFVKKFLKNTNFKILAAARMFLGSLFILGFVLLGGQTLHITDISASGWLKILVVAGFLFGYVFTWYKALSLAPANLVTSILTLALPITILGDQISARAIPTLNLFFGILLFTLAIYSLLKLNPWRKELINN</sequence>
<organism evidence="8 9">
    <name type="scientific">Candidatus Portnoybacteria bacterium CG10_big_fil_rev_8_21_14_0_10_44_7</name>
    <dbReference type="NCBI Taxonomy" id="1974816"/>
    <lineage>
        <taxon>Bacteria</taxon>
        <taxon>Candidatus Portnoyibacteriota</taxon>
    </lineage>
</organism>
<dbReference type="InterPro" id="IPR037185">
    <property type="entry name" value="EmrE-like"/>
</dbReference>
<keyword evidence="2" id="KW-1003">Cell membrane</keyword>
<dbReference type="Proteomes" id="UP000231086">
    <property type="component" value="Unassembled WGS sequence"/>
</dbReference>
<evidence type="ECO:0000256" key="3">
    <source>
        <dbReference type="ARBA" id="ARBA00022692"/>
    </source>
</evidence>
<dbReference type="GO" id="GO:0005886">
    <property type="term" value="C:plasma membrane"/>
    <property type="evidence" value="ECO:0007669"/>
    <property type="project" value="UniProtKB-SubCell"/>
</dbReference>
<dbReference type="InterPro" id="IPR050638">
    <property type="entry name" value="AA-Vitamin_Transporters"/>
</dbReference>
<dbReference type="Pfam" id="PF00892">
    <property type="entry name" value="EamA"/>
    <property type="match status" value="2"/>
</dbReference>
<feature type="transmembrane region" description="Helical" evidence="6">
    <location>
        <begin position="196"/>
        <end position="217"/>
    </location>
</feature>
<evidence type="ECO:0000256" key="1">
    <source>
        <dbReference type="ARBA" id="ARBA00004651"/>
    </source>
</evidence>
<feature type="transmembrane region" description="Helical" evidence="6">
    <location>
        <begin position="229"/>
        <end position="248"/>
    </location>
</feature>
<dbReference type="PANTHER" id="PTHR32322">
    <property type="entry name" value="INNER MEMBRANE TRANSPORTER"/>
    <property type="match status" value="1"/>
</dbReference>
<keyword evidence="3 6" id="KW-0812">Transmembrane</keyword>
<dbReference type="PANTHER" id="PTHR32322:SF18">
    <property type="entry name" value="S-ADENOSYLMETHIONINE_S-ADENOSYLHOMOCYSTEINE TRANSPORTER"/>
    <property type="match status" value="1"/>
</dbReference>
<dbReference type="SUPFAM" id="SSF103481">
    <property type="entry name" value="Multidrug resistance efflux transporter EmrE"/>
    <property type="match status" value="1"/>
</dbReference>
<comment type="subcellular location">
    <subcellularLocation>
        <location evidence="1">Cell membrane</location>
        <topology evidence="1">Multi-pass membrane protein</topology>
    </subcellularLocation>
</comment>
<dbReference type="AlphaFoldDB" id="A0A2M8KJ04"/>
<keyword evidence="4 6" id="KW-1133">Transmembrane helix</keyword>
<evidence type="ECO:0000256" key="4">
    <source>
        <dbReference type="ARBA" id="ARBA00022989"/>
    </source>
</evidence>
<feature type="transmembrane region" description="Helical" evidence="6">
    <location>
        <begin position="255"/>
        <end position="273"/>
    </location>
</feature>
<dbReference type="EMBL" id="PFEA01000024">
    <property type="protein sequence ID" value="PJE59891.1"/>
    <property type="molecule type" value="Genomic_DNA"/>
</dbReference>
<feature type="transmembrane region" description="Helical" evidence="6">
    <location>
        <begin position="169"/>
        <end position="189"/>
    </location>
</feature>
<feature type="domain" description="EamA" evidence="7">
    <location>
        <begin position="166"/>
        <end position="300"/>
    </location>
</feature>
<feature type="transmembrane region" description="Helical" evidence="6">
    <location>
        <begin position="279"/>
        <end position="301"/>
    </location>
</feature>
<keyword evidence="5 6" id="KW-0472">Membrane</keyword>
<accession>A0A2M8KJ04</accession>
<dbReference type="InterPro" id="IPR000620">
    <property type="entry name" value="EamA_dom"/>
</dbReference>
<feature type="transmembrane region" description="Helical" evidence="6">
    <location>
        <begin position="85"/>
        <end position="104"/>
    </location>
</feature>
<reference evidence="9" key="1">
    <citation type="submission" date="2017-09" db="EMBL/GenBank/DDBJ databases">
        <title>Depth-based differentiation of microbial function through sediment-hosted aquifers and enrichment of novel symbionts in the deep terrestrial subsurface.</title>
        <authorList>
            <person name="Probst A.J."/>
            <person name="Ladd B."/>
            <person name="Jarett J.K."/>
            <person name="Geller-Mcgrath D.E."/>
            <person name="Sieber C.M.K."/>
            <person name="Emerson J.B."/>
            <person name="Anantharaman K."/>
            <person name="Thomas B.C."/>
            <person name="Malmstrom R."/>
            <person name="Stieglmeier M."/>
            <person name="Klingl A."/>
            <person name="Woyke T."/>
            <person name="Ryan C.M."/>
            <person name="Banfield J.F."/>
        </authorList>
    </citation>
    <scope>NUCLEOTIDE SEQUENCE [LARGE SCALE GENOMIC DNA]</scope>
</reference>
<feature type="domain" description="EamA" evidence="7">
    <location>
        <begin position="22"/>
        <end position="157"/>
    </location>
</feature>
<comment type="caution">
    <text evidence="8">The sequence shown here is derived from an EMBL/GenBank/DDBJ whole genome shotgun (WGS) entry which is preliminary data.</text>
</comment>
<evidence type="ECO:0000313" key="8">
    <source>
        <dbReference type="EMBL" id="PJE59891.1"/>
    </source>
</evidence>
<gene>
    <name evidence="8" type="ORF">COU85_01275</name>
</gene>
<evidence type="ECO:0000256" key="6">
    <source>
        <dbReference type="SAM" id="Phobius"/>
    </source>
</evidence>
<feature type="transmembrane region" description="Helical" evidence="6">
    <location>
        <begin position="116"/>
        <end position="134"/>
    </location>
</feature>
<evidence type="ECO:0000259" key="7">
    <source>
        <dbReference type="Pfam" id="PF00892"/>
    </source>
</evidence>
<proteinExistence type="predicted"/>
<protein>
    <recommendedName>
        <fullName evidence="7">EamA domain-containing protein</fullName>
    </recommendedName>
</protein>